<dbReference type="Gene3D" id="3.40.50.2300">
    <property type="match status" value="2"/>
</dbReference>
<keyword evidence="1" id="KW-0805">Transcription regulation</keyword>
<keyword evidence="3" id="KW-0804">Transcription</keyword>
<dbReference type="PROSITE" id="PS00356">
    <property type="entry name" value="HTH_LACI_1"/>
    <property type="match status" value="1"/>
</dbReference>
<dbReference type="Pfam" id="PF00356">
    <property type="entry name" value="LacI"/>
    <property type="match status" value="1"/>
</dbReference>
<dbReference type="AlphaFoldDB" id="A0A3N2DA40"/>
<dbReference type="RefSeq" id="WP_123738743.1">
    <property type="nucleotide sequence ID" value="NZ_RKHQ01000001.1"/>
</dbReference>
<keyword evidence="2" id="KW-0238">DNA-binding</keyword>
<evidence type="ECO:0000256" key="2">
    <source>
        <dbReference type="ARBA" id="ARBA00023125"/>
    </source>
</evidence>
<protein>
    <submittedName>
        <fullName evidence="6">LacI family transcriptional regulator</fullName>
    </submittedName>
</protein>
<dbReference type="PANTHER" id="PTHR30146">
    <property type="entry name" value="LACI-RELATED TRANSCRIPTIONAL REPRESSOR"/>
    <property type="match status" value="1"/>
</dbReference>
<dbReference type="SUPFAM" id="SSF47413">
    <property type="entry name" value="lambda repressor-like DNA-binding domains"/>
    <property type="match status" value="1"/>
</dbReference>
<organism evidence="6 7">
    <name type="scientific">Salana multivorans</name>
    <dbReference type="NCBI Taxonomy" id="120377"/>
    <lineage>
        <taxon>Bacteria</taxon>
        <taxon>Bacillati</taxon>
        <taxon>Actinomycetota</taxon>
        <taxon>Actinomycetes</taxon>
        <taxon>Micrococcales</taxon>
        <taxon>Beutenbergiaceae</taxon>
        <taxon>Salana</taxon>
    </lineage>
</organism>
<dbReference type="OrthoDB" id="3563699at2"/>
<evidence type="ECO:0000313" key="6">
    <source>
        <dbReference type="EMBL" id="ROR96583.1"/>
    </source>
</evidence>
<dbReference type="Gene3D" id="1.10.260.40">
    <property type="entry name" value="lambda repressor-like DNA-binding domains"/>
    <property type="match status" value="1"/>
</dbReference>
<dbReference type="SMART" id="SM00354">
    <property type="entry name" value="HTH_LACI"/>
    <property type="match status" value="1"/>
</dbReference>
<evidence type="ECO:0000259" key="5">
    <source>
        <dbReference type="PROSITE" id="PS50932"/>
    </source>
</evidence>
<feature type="compositionally biased region" description="Gly residues" evidence="4">
    <location>
        <begin position="333"/>
        <end position="343"/>
    </location>
</feature>
<dbReference type="CDD" id="cd01392">
    <property type="entry name" value="HTH_LacI"/>
    <property type="match status" value="1"/>
</dbReference>
<dbReference type="InterPro" id="IPR046335">
    <property type="entry name" value="LacI/GalR-like_sensor"/>
</dbReference>
<feature type="region of interest" description="Disordered" evidence="4">
    <location>
        <begin position="331"/>
        <end position="352"/>
    </location>
</feature>
<gene>
    <name evidence="6" type="ORF">EDD28_1168</name>
</gene>
<reference evidence="6 7" key="1">
    <citation type="submission" date="2018-11" db="EMBL/GenBank/DDBJ databases">
        <title>Sequencing the genomes of 1000 actinobacteria strains.</title>
        <authorList>
            <person name="Klenk H.-P."/>
        </authorList>
    </citation>
    <scope>NUCLEOTIDE SEQUENCE [LARGE SCALE GENOMIC DNA]</scope>
    <source>
        <strain evidence="6 7">DSM 13521</strain>
    </source>
</reference>
<dbReference type="GO" id="GO:0000976">
    <property type="term" value="F:transcription cis-regulatory region binding"/>
    <property type="evidence" value="ECO:0007669"/>
    <property type="project" value="TreeGrafter"/>
</dbReference>
<evidence type="ECO:0000256" key="4">
    <source>
        <dbReference type="SAM" id="MobiDB-lite"/>
    </source>
</evidence>
<evidence type="ECO:0000256" key="3">
    <source>
        <dbReference type="ARBA" id="ARBA00023163"/>
    </source>
</evidence>
<sequence length="352" mass="37053">MARVRLQDVADHAGVSMKTVSNVVRDQPYVSEAMRARVQRSIDALGYRPNLVGRQLATGRTGSIALGIPRLAQPYFARLASLVSDRARELGYRVLIVETNSQLDAERALAQRLDAGFADGVLFQPSRMTTEELAGRDDLPMVLLGESTPPASMDRVCIDNVAAAHDVTEHLIAAGRRRIAFVGHEVEELSDTSMLRIAGYERALAAHGIAVDPELLIATGGGAEGAVREVGAALAAGLEIDAIACRDDLAALGALRAAQRHGLRVPDDIMITGWDDIFMTEVSYPSLTTISPNLDELVGTALGFLTERIDGLDQPGRHVVVPYELVARESAPAGGGGGTGAGAGTSAATGTA</sequence>
<dbReference type="InterPro" id="IPR000843">
    <property type="entry name" value="HTH_LacI"/>
</dbReference>
<feature type="domain" description="HTH lacI-type" evidence="5">
    <location>
        <begin position="4"/>
        <end position="58"/>
    </location>
</feature>
<dbReference type="InterPro" id="IPR028082">
    <property type="entry name" value="Peripla_BP_I"/>
</dbReference>
<dbReference type="InterPro" id="IPR010982">
    <property type="entry name" value="Lambda_DNA-bd_dom_sf"/>
</dbReference>
<dbReference type="PROSITE" id="PS50932">
    <property type="entry name" value="HTH_LACI_2"/>
    <property type="match status" value="1"/>
</dbReference>
<dbReference type="Pfam" id="PF13377">
    <property type="entry name" value="Peripla_BP_3"/>
    <property type="match status" value="1"/>
</dbReference>
<keyword evidence="7" id="KW-1185">Reference proteome</keyword>
<dbReference type="Proteomes" id="UP000275356">
    <property type="component" value="Unassembled WGS sequence"/>
</dbReference>
<dbReference type="PANTHER" id="PTHR30146:SF109">
    <property type="entry name" value="HTH-TYPE TRANSCRIPTIONAL REGULATOR GALS"/>
    <property type="match status" value="1"/>
</dbReference>
<proteinExistence type="predicted"/>
<evidence type="ECO:0000313" key="7">
    <source>
        <dbReference type="Proteomes" id="UP000275356"/>
    </source>
</evidence>
<name>A0A3N2DA40_9MICO</name>
<comment type="caution">
    <text evidence="6">The sequence shown here is derived from an EMBL/GenBank/DDBJ whole genome shotgun (WGS) entry which is preliminary data.</text>
</comment>
<dbReference type="SUPFAM" id="SSF53822">
    <property type="entry name" value="Periplasmic binding protein-like I"/>
    <property type="match status" value="1"/>
</dbReference>
<dbReference type="CDD" id="cd06267">
    <property type="entry name" value="PBP1_LacI_sugar_binding-like"/>
    <property type="match status" value="1"/>
</dbReference>
<dbReference type="EMBL" id="RKHQ01000001">
    <property type="protein sequence ID" value="ROR96583.1"/>
    <property type="molecule type" value="Genomic_DNA"/>
</dbReference>
<accession>A0A3N2DA40</accession>
<dbReference type="GO" id="GO:0003700">
    <property type="term" value="F:DNA-binding transcription factor activity"/>
    <property type="evidence" value="ECO:0007669"/>
    <property type="project" value="TreeGrafter"/>
</dbReference>
<evidence type="ECO:0000256" key="1">
    <source>
        <dbReference type="ARBA" id="ARBA00023015"/>
    </source>
</evidence>